<name>A0A329SKD8_9STRA</name>
<accession>A0A329SKD8</accession>
<feature type="compositionally biased region" description="Basic and acidic residues" evidence="1">
    <location>
        <begin position="38"/>
        <end position="47"/>
    </location>
</feature>
<dbReference type="OrthoDB" id="550575at2759"/>
<dbReference type="InterPro" id="IPR000048">
    <property type="entry name" value="IQ_motif_EF-hand-BS"/>
</dbReference>
<dbReference type="Proteomes" id="UP000774804">
    <property type="component" value="Unassembled WGS sequence"/>
</dbReference>
<dbReference type="GO" id="GO:0031146">
    <property type="term" value="P:SCF-dependent proteasomal ubiquitin-dependent protein catabolic process"/>
    <property type="evidence" value="ECO:0007669"/>
    <property type="project" value="TreeGrafter"/>
</dbReference>
<dbReference type="EMBL" id="RCMK01000446">
    <property type="protein sequence ID" value="KAG2928274.1"/>
    <property type="molecule type" value="Genomic_DNA"/>
</dbReference>
<dbReference type="PANTHER" id="PTHR13318">
    <property type="entry name" value="PARTNER OF PAIRED, ISOFORM B-RELATED"/>
    <property type="match status" value="1"/>
</dbReference>
<proteinExistence type="predicted"/>
<dbReference type="GO" id="GO:0019005">
    <property type="term" value="C:SCF ubiquitin ligase complex"/>
    <property type="evidence" value="ECO:0007669"/>
    <property type="project" value="TreeGrafter"/>
</dbReference>
<dbReference type="InterPro" id="IPR006553">
    <property type="entry name" value="Leu-rich_rpt_Cys-con_subtyp"/>
</dbReference>
<feature type="domain" description="F-box/LRR-repeat protein 15-like leucin rich repeat" evidence="2">
    <location>
        <begin position="263"/>
        <end position="383"/>
    </location>
</feature>
<dbReference type="Pfam" id="PF00612">
    <property type="entry name" value="IQ"/>
    <property type="match status" value="3"/>
</dbReference>
<dbReference type="Proteomes" id="UP000760860">
    <property type="component" value="Unassembled WGS sequence"/>
</dbReference>
<dbReference type="Gene3D" id="1.20.5.190">
    <property type="match status" value="1"/>
</dbReference>
<dbReference type="EMBL" id="RCMV01000434">
    <property type="protein sequence ID" value="KAG3217242.1"/>
    <property type="molecule type" value="Genomic_DNA"/>
</dbReference>
<dbReference type="EMBL" id="RCMI01000448">
    <property type="protein sequence ID" value="KAG2910296.1"/>
    <property type="molecule type" value="Genomic_DNA"/>
</dbReference>
<evidence type="ECO:0000313" key="6">
    <source>
        <dbReference type="EMBL" id="RAW37155.1"/>
    </source>
</evidence>
<organism evidence="6 7">
    <name type="scientific">Phytophthora cactorum</name>
    <dbReference type="NCBI Taxonomy" id="29920"/>
    <lineage>
        <taxon>Eukaryota</taxon>
        <taxon>Sar</taxon>
        <taxon>Stramenopiles</taxon>
        <taxon>Oomycota</taxon>
        <taxon>Peronosporomycetes</taxon>
        <taxon>Peronosporales</taxon>
        <taxon>Peronosporaceae</taxon>
        <taxon>Phytophthora</taxon>
    </lineage>
</organism>
<feature type="region of interest" description="Disordered" evidence="1">
    <location>
        <begin position="1"/>
        <end position="48"/>
    </location>
</feature>
<evidence type="ECO:0000313" key="3">
    <source>
        <dbReference type="EMBL" id="KAG2910296.1"/>
    </source>
</evidence>
<dbReference type="EMBL" id="MJFZ01000119">
    <property type="protein sequence ID" value="RAW37155.1"/>
    <property type="molecule type" value="Genomic_DNA"/>
</dbReference>
<reference evidence="6 7" key="1">
    <citation type="submission" date="2018-01" db="EMBL/GenBank/DDBJ databases">
        <title>Draft genome of the strawberry crown rot pathogen Phytophthora cactorum.</title>
        <authorList>
            <person name="Armitage A.D."/>
            <person name="Lysoe E."/>
            <person name="Nellist C.F."/>
            <person name="Harrison R.J."/>
            <person name="Brurberg M.B."/>
        </authorList>
    </citation>
    <scope>NUCLEOTIDE SEQUENCE [LARGE SCALE GENOMIC DNA]</scope>
    <source>
        <strain evidence="6 7">10300</strain>
    </source>
</reference>
<dbReference type="STRING" id="29920.A0A329SKD8"/>
<feature type="domain" description="F-box/LRR-repeat protein 15-like leucin rich repeat" evidence="2">
    <location>
        <begin position="479"/>
        <end position="707"/>
    </location>
</feature>
<dbReference type="Proteomes" id="UP000251314">
    <property type="component" value="Unassembled WGS sequence"/>
</dbReference>
<comment type="caution">
    <text evidence="6">The sequence shown here is derived from an EMBL/GenBank/DDBJ whole genome shotgun (WGS) entry which is preliminary data.</text>
</comment>
<evidence type="ECO:0000259" key="2">
    <source>
        <dbReference type="Pfam" id="PF25372"/>
    </source>
</evidence>
<evidence type="ECO:0000313" key="4">
    <source>
        <dbReference type="EMBL" id="KAG2928274.1"/>
    </source>
</evidence>
<evidence type="ECO:0000313" key="7">
    <source>
        <dbReference type="Proteomes" id="UP000251314"/>
    </source>
</evidence>
<dbReference type="InterPro" id="IPR032675">
    <property type="entry name" value="LRR_dom_sf"/>
</dbReference>
<dbReference type="SMART" id="SM00367">
    <property type="entry name" value="LRR_CC"/>
    <property type="match status" value="15"/>
</dbReference>
<dbReference type="VEuPathDB" id="FungiDB:PC110_g6571"/>
<gene>
    <name evidence="6" type="ORF">PC110_g6571</name>
    <name evidence="3" type="ORF">PC115_g12930</name>
    <name evidence="4" type="ORF">PC117_g14354</name>
    <name evidence="5" type="ORF">PC129_g11916</name>
</gene>
<reference evidence="3" key="2">
    <citation type="submission" date="2018-10" db="EMBL/GenBank/DDBJ databases">
        <title>Effector identification in a new, highly contiguous assembly of the strawberry crown rot pathogen Phytophthora cactorum.</title>
        <authorList>
            <person name="Armitage A.D."/>
            <person name="Nellist C.F."/>
            <person name="Bates H."/>
            <person name="Vickerstaff R.J."/>
            <person name="Harrison R.J."/>
        </authorList>
    </citation>
    <scope>NUCLEOTIDE SEQUENCE</scope>
    <source>
        <strain evidence="3">4032</strain>
        <strain evidence="4">4040</strain>
        <strain evidence="5">P421</strain>
    </source>
</reference>
<feature type="compositionally biased region" description="Polar residues" evidence="1">
    <location>
        <begin position="100"/>
        <end position="115"/>
    </location>
</feature>
<dbReference type="SUPFAM" id="SSF52047">
    <property type="entry name" value="RNI-like"/>
    <property type="match status" value="2"/>
</dbReference>
<keyword evidence="7" id="KW-1185">Reference proteome</keyword>
<feature type="region of interest" description="Disordered" evidence="1">
    <location>
        <begin position="79"/>
        <end position="125"/>
    </location>
</feature>
<dbReference type="SMART" id="SM00015">
    <property type="entry name" value="IQ"/>
    <property type="match status" value="10"/>
</dbReference>
<dbReference type="Pfam" id="PF25372">
    <property type="entry name" value="DUF7885"/>
    <property type="match status" value="2"/>
</dbReference>
<evidence type="ECO:0000256" key="1">
    <source>
        <dbReference type="SAM" id="MobiDB-lite"/>
    </source>
</evidence>
<dbReference type="Proteomes" id="UP000736787">
    <property type="component" value="Unassembled WGS sequence"/>
</dbReference>
<protein>
    <recommendedName>
        <fullName evidence="2">F-box/LRR-repeat protein 15-like leucin rich repeat domain-containing protein</fullName>
    </recommendedName>
</protein>
<feature type="compositionally biased region" description="Polar residues" evidence="1">
    <location>
        <begin position="10"/>
        <end position="19"/>
    </location>
</feature>
<evidence type="ECO:0000313" key="5">
    <source>
        <dbReference type="EMBL" id="KAG3217242.1"/>
    </source>
</evidence>
<sequence length="1352" mass="152794">MTLLDEYRRSIQSRTASRSNQDRKRRSRQLAPLNGSESGRRTPEIPEKVSAINQKAVQLAARQRTNNRKLRASSTIKLQELSSGVSPSRLETVERPDKVISNQEDSAPSRTQTSHESQRKPVGKPTALEQLILPHRPEPNNTVASTLTDVPLQLLQGARVDLRRWSVIVSDQTLRRIAAHNHRITSTSLKAQKLQGLLAGSRQRSFLLTKQEAEELSLSYSDARNQTTESLLLTGTDAITDAGLAAIALAVPNLKELAIAGAVRVTDASLRVLSEYCLHLERLDLSALSNVRGAGLAVLVDRCGASLTHLSLADCPQLGDWVLRRCFYAAPRLTHLNLSRCPQVNDVLIETLVAQCPYLRKLKLRGCLMISDRAIVRIARSSPLLEYIALDRPIGVRGVEHLTDSSCSALGGCPNLRVVLLAGSSALTDAGVQWMVSRCSQLTRLDLTGAIGLTDATCAALGANCPELRSLKINGVKGISDVGLRLLAAGCTKLELLHTANLYLVSDGSNRDFGLEGLRAIASKCYELQDLNLSGCFQLQERALVAIGASCCELRKLSLQACYDVTLVAITAVLKGCQKLTKLDLSGVRRCDDRVLRAIAKYGSSITQFVVAGCDRVGDIGLKYLASTRADQLELLDLTGCRLVSDTGLNVLCDAFQRPKLAHLVLADCPLITQDPIARLAFACPQLLTLNVHGCRISARVLQSLSSSWPFGELRLPRAGTAGNNTQVGIFPAPRAKDRRYVAEFCTSWAAAATIQNLFRARVARRQGLIRREIALQHAVARKLQSIWRGRQARREALVLKIKFSLLEHCATLIQRRYRATRQARRVQNEMRGIYEKHLLQAAVLVQRRFRAMRAGREARRLVARRRREFMCETQAAIKVQRHFRRRVHRNKLRLMQAQKLARSKRERSASIQIQRRYRGHQARRLAFDLREEQRRFFELQQRCAVRIQAQFRRLRALRKASRRRNAIIKREMAATKLQSAFRARRGRQAAGLLALAKFRNDQDLAARRLQRHWRARRDQLALIIVAEARRIRNQERSEAAVVIQRFVRKFLVRRRARNVVRELLEVQQRAEEMKRWASTLVQSYYRRHQAYGRVREERKIQRTRWKQLVDTYNQHGAGHGAPFYFNQVNGEIRWRLPRDLLSLTVRPACAQCETPQSATFECATCSEFYCDHCDVVVHGGGKRRQHNKRKLFDYYGRRRDYADGEFPSIWPSEILQDASRGYDFENLAPRDNYQDMLWEISQFVPVSTGNWDDEIAVSTAASSPAVALAFVTRMSESTSVQPNGNHAANTDADGLERPAAPLNHLLYREKDFDEHGVSLWESFYDYAQGEYRYYHRVSKRVVSHPPIQQDS</sequence>
<dbReference type="Gene3D" id="3.80.10.10">
    <property type="entry name" value="Ribonuclease Inhibitor"/>
    <property type="match status" value="3"/>
</dbReference>
<dbReference type="PROSITE" id="PS50096">
    <property type="entry name" value="IQ"/>
    <property type="match status" value="4"/>
</dbReference>
<dbReference type="InterPro" id="IPR057207">
    <property type="entry name" value="FBXL15_LRR"/>
</dbReference>